<dbReference type="Gene3D" id="3.30.70.20">
    <property type="match status" value="1"/>
</dbReference>
<dbReference type="GO" id="GO:0051539">
    <property type="term" value="F:4 iron, 4 sulfur cluster binding"/>
    <property type="evidence" value="ECO:0007669"/>
    <property type="project" value="UniProtKB-KW"/>
</dbReference>
<feature type="domain" description="4Fe-4S His(Cys)3-ligated-type" evidence="7">
    <location>
        <begin position="83"/>
        <end position="122"/>
    </location>
</feature>
<dbReference type="PROSITE" id="PS51085">
    <property type="entry name" value="2FE2S_FER_2"/>
    <property type="match status" value="1"/>
</dbReference>
<evidence type="ECO:0000256" key="2">
    <source>
        <dbReference type="ARBA" id="ARBA00022723"/>
    </source>
</evidence>
<gene>
    <name evidence="8" type="ORF">S01H1_16503</name>
</gene>
<sequence>MPQEVSLTIDDVEVTVPDDATILEAARAADIDIPHLCHEPAWGLPPTSSCRLCLVEVEGARALVASCSHPVAAGMTVRTDTDQLRRTRRMIIELLLSDHPHDCLTCDRAGKCELQKYAYELGVKEPRFQGDPVPVAPVQDGPAIVYDQSKCILCGRCVQVCHDVQVSGAI</sequence>
<dbReference type="InterPro" id="IPR036010">
    <property type="entry name" value="2Fe-2S_ferredoxin-like_sf"/>
</dbReference>
<reference evidence="8" key="1">
    <citation type="journal article" date="2014" name="Front. Microbiol.">
        <title>High frequency of phylogenetically diverse reductive dehalogenase-homologous genes in deep subseafloor sedimentary metagenomes.</title>
        <authorList>
            <person name="Kawai M."/>
            <person name="Futagami T."/>
            <person name="Toyoda A."/>
            <person name="Takaki Y."/>
            <person name="Nishi S."/>
            <person name="Hori S."/>
            <person name="Arai W."/>
            <person name="Tsubouchi T."/>
            <person name="Morono Y."/>
            <person name="Uchiyama I."/>
            <person name="Ito T."/>
            <person name="Fujiyama A."/>
            <person name="Inagaki F."/>
            <person name="Takami H."/>
        </authorList>
    </citation>
    <scope>NUCLEOTIDE SEQUENCE</scope>
    <source>
        <strain evidence="8">Expedition CK06-06</strain>
    </source>
</reference>
<evidence type="ECO:0000256" key="4">
    <source>
        <dbReference type="ARBA" id="ARBA00023014"/>
    </source>
</evidence>
<dbReference type="InterPro" id="IPR017896">
    <property type="entry name" value="4Fe4S_Fe-S-bd"/>
</dbReference>
<organism evidence="8">
    <name type="scientific">marine sediment metagenome</name>
    <dbReference type="NCBI Taxonomy" id="412755"/>
    <lineage>
        <taxon>unclassified sequences</taxon>
        <taxon>metagenomes</taxon>
        <taxon>ecological metagenomes</taxon>
    </lineage>
</organism>
<proteinExistence type="predicted"/>
<dbReference type="InterPro" id="IPR001041">
    <property type="entry name" value="2Fe-2S_ferredoxin-type"/>
</dbReference>
<dbReference type="PROSITE" id="PS51379">
    <property type="entry name" value="4FE4S_FER_2"/>
    <property type="match status" value="1"/>
</dbReference>
<evidence type="ECO:0000313" key="8">
    <source>
        <dbReference type="EMBL" id="GAF82382.1"/>
    </source>
</evidence>
<keyword evidence="4" id="KW-0411">Iron-sulfur</keyword>
<keyword evidence="1" id="KW-0004">4Fe-4S</keyword>
<evidence type="ECO:0000256" key="3">
    <source>
        <dbReference type="ARBA" id="ARBA00023004"/>
    </source>
</evidence>
<dbReference type="PROSITE" id="PS51839">
    <property type="entry name" value="4FE4S_HC3"/>
    <property type="match status" value="1"/>
</dbReference>
<dbReference type="PANTHER" id="PTHR24960:SF84">
    <property type="entry name" value="HYDROGENASE SUBUNIT"/>
    <property type="match status" value="1"/>
</dbReference>
<dbReference type="AlphaFoldDB" id="X0T2H8"/>
<dbReference type="Gene3D" id="3.10.20.740">
    <property type="match status" value="1"/>
</dbReference>
<dbReference type="SUPFAM" id="SSF54292">
    <property type="entry name" value="2Fe-2S ferredoxin-like"/>
    <property type="match status" value="1"/>
</dbReference>
<accession>X0T2H8</accession>
<dbReference type="Pfam" id="PF12837">
    <property type="entry name" value="Fer4_6"/>
    <property type="match status" value="1"/>
</dbReference>
<dbReference type="SMART" id="SM00929">
    <property type="entry name" value="NADH-G_4Fe-4S_3"/>
    <property type="match status" value="1"/>
</dbReference>
<dbReference type="PANTHER" id="PTHR24960">
    <property type="entry name" value="PHOTOSYSTEM I IRON-SULFUR CENTER-RELATED"/>
    <property type="match status" value="1"/>
</dbReference>
<feature type="non-terminal residue" evidence="8">
    <location>
        <position position="170"/>
    </location>
</feature>
<evidence type="ECO:0008006" key="9">
    <source>
        <dbReference type="Google" id="ProtNLM"/>
    </source>
</evidence>
<dbReference type="InterPro" id="IPR050157">
    <property type="entry name" value="PSI_iron-sulfur_center"/>
</dbReference>
<evidence type="ECO:0000256" key="1">
    <source>
        <dbReference type="ARBA" id="ARBA00022485"/>
    </source>
</evidence>
<dbReference type="SUPFAM" id="SSF46548">
    <property type="entry name" value="alpha-helical ferredoxin"/>
    <property type="match status" value="1"/>
</dbReference>
<evidence type="ECO:0000259" key="7">
    <source>
        <dbReference type="PROSITE" id="PS51839"/>
    </source>
</evidence>
<dbReference type="GO" id="GO:0046872">
    <property type="term" value="F:metal ion binding"/>
    <property type="evidence" value="ECO:0007669"/>
    <property type="project" value="UniProtKB-KW"/>
</dbReference>
<keyword evidence="3" id="KW-0408">Iron</keyword>
<dbReference type="Pfam" id="PF13510">
    <property type="entry name" value="Fer2_4"/>
    <property type="match status" value="1"/>
</dbReference>
<evidence type="ECO:0000259" key="5">
    <source>
        <dbReference type="PROSITE" id="PS51085"/>
    </source>
</evidence>
<dbReference type="GO" id="GO:0016491">
    <property type="term" value="F:oxidoreductase activity"/>
    <property type="evidence" value="ECO:0007669"/>
    <property type="project" value="InterPro"/>
</dbReference>
<dbReference type="CDD" id="cd00207">
    <property type="entry name" value="fer2"/>
    <property type="match status" value="1"/>
</dbReference>
<name>X0T2H8_9ZZZZ</name>
<protein>
    <recommendedName>
        <fullName evidence="9">4Fe-4S ferredoxin-type domain-containing protein</fullName>
    </recommendedName>
</protein>
<evidence type="ECO:0000259" key="6">
    <source>
        <dbReference type="PROSITE" id="PS51379"/>
    </source>
</evidence>
<comment type="caution">
    <text evidence="8">The sequence shown here is derived from an EMBL/GenBank/DDBJ whole genome shotgun (WGS) entry which is preliminary data.</text>
</comment>
<feature type="domain" description="2Fe-2S ferredoxin-type" evidence="5">
    <location>
        <begin position="3"/>
        <end position="83"/>
    </location>
</feature>
<keyword evidence="2" id="KW-0479">Metal-binding</keyword>
<dbReference type="Pfam" id="PF10588">
    <property type="entry name" value="NADH-G_4Fe-4S_3"/>
    <property type="match status" value="1"/>
</dbReference>
<dbReference type="FunFam" id="3.10.20.740:FF:000005">
    <property type="entry name" value="NADH:ubiquinone oxidoreductase subunit"/>
    <property type="match status" value="1"/>
</dbReference>
<feature type="domain" description="4Fe-4S ferredoxin-type" evidence="6">
    <location>
        <begin position="142"/>
        <end position="161"/>
    </location>
</feature>
<dbReference type="InterPro" id="IPR019574">
    <property type="entry name" value="NADH_UbQ_OxRdtase_Gsu_4Fe4S-bd"/>
</dbReference>
<dbReference type="EMBL" id="BARS01008685">
    <property type="protein sequence ID" value="GAF82382.1"/>
    <property type="molecule type" value="Genomic_DNA"/>
</dbReference>